<reference evidence="1 2" key="1">
    <citation type="submission" date="2020-07" db="EMBL/GenBank/DDBJ databases">
        <authorList>
            <person name="Bortz R.L."/>
            <person name="Bai C."/>
            <person name="Brody A."/>
            <person name="Douse D."/>
            <person name="Feder N.M."/>
            <person name="Fischer E."/>
            <person name="Kim I."/>
            <person name="Kornbau S."/>
            <person name="Malek C.E."/>
            <person name="Menendez J.A."/>
            <person name="Moore R.J."/>
            <person name="Pinkovsky V.I."/>
            <person name="Raghavan D."/>
            <person name="Reznik A.S."/>
            <person name="Sciarra A.R."/>
            <person name="Starinsky S.F."/>
            <person name="Vaughan O."/>
            <person name="Walker S.E."/>
            <person name="Wiemann J."/>
            <person name="Butela K.A."/>
            <person name="Garlena R.A."/>
            <person name="Russell D.A."/>
            <person name="Pope W.H."/>
            <person name="Jacobs-Sera D."/>
            <person name="Hatfull G.F."/>
        </authorList>
    </citation>
    <scope>NUCLEOTIDE SEQUENCE [LARGE SCALE GENOMIC DNA]</scope>
</reference>
<accession>A0A7L7SLK6</accession>
<proteinExistence type="predicted"/>
<dbReference type="RefSeq" id="YP_010110100.1">
    <property type="nucleotide sequence ID" value="NC_055867.1"/>
</dbReference>
<dbReference type="Proteomes" id="UP000516645">
    <property type="component" value="Segment"/>
</dbReference>
<dbReference type="EMBL" id="MT771343">
    <property type="protein sequence ID" value="QOC56058.1"/>
    <property type="molecule type" value="Genomic_DNA"/>
</dbReference>
<evidence type="ECO:0000313" key="2">
    <source>
        <dbReference type="Proteomes" id="UP000516645"/>
    </source>
</evidence>
<sequence>MTESVDALLARVRERAATEPAPPPPTATQARRLAALLHPAHEETGR</sequence>
<evidence type="ECO:0000313" key="1">
    <source>
        <dbReference type="EMBL" id="QOC56058.1"/>
    </source>
</evidence>
<dbReference type="KEGG" id="vg:65128390"/>
<gene>
    <name evidence="1" type="primary">60</name>
    <name evidence="1" type="ORF">SEA_CLOWN_60</name>
</gene>
<organism evidence="1 2">
    <name type="scientific">Gordonia phage Clown</name>
    <dbReference type="NCBI Taxonomy" id="2759393"/>
    <lineage>
        <taxon>Viruses</taxon>
        <taxon>Duplodnaviria</taxon>
        <taxon>Heunggongvirae</taxon>
        <taxon>Uroviricota</taxon>
        <taxon>Caudoviricetes</taxon>
        <taxon>Stackebrandtviridae</taxon>
        <taxon>Frickvirinae</taxon>
        <taxon>Clownvirus</taxon>
        <taxon>Clownvirus clown</taxon>
    </lineage>
</organism>
<protein>
    <submittedName>
        <fullName evidence="1">Uncharacterized protein</fullName>
    </submittedName>
</protein>
<keyword evidence="2" id="KW-1185">Reference proteome</keyword>
<dbReference type="GeneID" id="65128390"/>
<name>A0A7L7SLK6_9CAUD</name>